<reference evidence="1" key="1">
    <citation type="journal article" date="2014" name="Front. Microbiol.">
        <title>High frequency of phylogenetically diverse reductive dehalogenase-homologous genes in deep subseafloor sedimentary metagenomes.</title>
        <authorList>
            <person name="Kawai M."/>
            <person name="Futagami T."/>
            <person name="Toyoda A."/>
            <person name="Takaki Y."/>
            <person name="Nishi S."/>
            <person name="Hori S."/>
            <person name="Arai W."/>
            <person name="Tsubouchi T."/>
            <person name="Morono Y."/>
            <person name="Uchiyama I."/>
            <person name="Ito T."/>
            <person name="Fujiyama A."/>
            <person name="Inagaki F."/>
            <person name="Takami H."/>
        </authorList>
    </citation>
    <scope>NUCLEOTIDE SEQUENCE</scope>
    <source>
        <strain evidence="1">Expedition CK06-06</strain>
    </source>
</reference>
<sequence>MGDHGLIWDKEFKNEVTKYHSISFCTTCMGRLYNLKETLPINFKDNESYPDLEFVILDYNSNDNLGEWMKNNMMHHIESGKVSYYRTTEPKYFSM</sequence>
<name>X0XMA1_9ZZZZ</name>
<gene>
    <name evidence="1" type="ORF">S01H1_51813</name>
</gene>
<comment type="caution">
    <text evidence="1">The sequence shown here is derived from an EMBL/GenBank/DDBJ whole genome shotgun (WGS) entry which is preliminary data.</text>
</comment>
<dbReference type="AlphaFoldDB" id="X0XMA1"/>
<evidence type="ECO:0000313" key="1">
    <source>
        <dbReference type="EMBL" id="GAG26081.1"/>
    </source>
</evidence>
<proteinExistence type="predicted"/>
<dbReference type="EMBL" id="BARS01033462">
    <property type="protein sequence ID" value="GAG26081.1"/>
    <property type="molecule type" value="Genomic_DNA"/>
</dbReference>
<protein>
    <submittedName>
        <fullName evidence="1">Uncharacterized protein</fullName>
    </submittedName>
</protein>
<feature type="non-terminal residue" evidence="1">
    <location>
        <position position="95"/>
    </location>
</feature>
<accession>X0XMA1</accession>
<organism evidence="1">
    <name type="scientific">marine sediment metagenome</name>
    <dbReference type="NCBI Taxonomy" id="412755"/>
    <lineage>
        <taxon>unclassified sequences</taxon>
        <taxon>metagenomes</taxon>
        <taxon>ecological metagenomes</taxon>
    </lineage>
</organism>